<comment type="similarity">
    <text evidence="8">Belongs to the ThiG family.</text>
</comment>
<keyword evidence="6 8" id="KW-0704">Schiff base</keyword>
<evidence type="ECO:0000256" key="3">
    <source>
        <dbReference type="ARBA" id="ARBA00011960"/>
    </source>
</evidence>
<evidence type="ECO:0000256" key="7">
    <source>
        <dbReference type="ARBA" id="ARBA00049897"/>
    </source>
</evidence>
<evidence type="ECO:0000256" key="8">
    <source>
        <dbReference type="HAMAP-Rule" id="MF_00443"/>
    </source>
</evidence>
<protein>
    <recommendedName>
        <fullName evidence="3 8">Thiazole synthase</fullName>
        <ecNumber evidence="3 8">2.8.1.10</ecNumber>
    </recommendedName>
</protein>
<evidence type="ECO:0000259" key="9">
    <source>
        <dbReference type="Pfam" id="PF05690"/>
    </source>
</evidence>
<feature type="active site" description="Schiff-base intermediate with DXP" evidence="8">
    <location>
        <position position="172"/>
    </location>
</feature>
<evidence type="ECO:0000313" key="11">
    <source>
        <dbReference type="Proteomes" id="UP001222770"/>
    </source>
</evidence>
<dbReference type="PANTHER" id="PTHR34266">
    <property type="entry name" value="THIAZOLE SYNTHASE"/>
    <property type="match status" value="1"/>
</dbReference>
<organism evidence="10 11">
    <name type="scientific">Novosphingobium cyanobacteriorum</name>
    <dbReference type="NCBI Taxonomy" id="3024215"/>
    <lineage>
        <taxon>Bacteria</taxon>
        <taxon>Pseudomonadati</taxon>
        <taxon>Pseudomonadota</taxon>
        <taxon>Alphaproteobacteria</taxon>
        <taxon>Sphingomonadales</taxon>
        <taxon>Sphingomonadaceae</taxon>
        <taxon>Novosphingobium</taxon>
    </lineage>
</organism>
<dbReference type="EC" id="2.8.1.10" evidence="3 8"/>
<feature type="binding site" evidence="8">
    <location>
        <begin position="259"/>
        <end position="260"/>
    </location>
    <ligand>
        <name>1-deoxy-D-xylulose 5-phosphate</name>
        <dbReference type="ChEBI" id="CHEBI:57792"/>
    </ligand>
</feature>
<name>A0ABT6CMD5_9SPHN</name>
<dbReference type="CDD" id="cd04728">
    <property type="entry name" value="ThiG"/>
    <property type="match status" value="1"/>
</dbReference>
<feature type="domain" description="Thiazole synthase ThiG" evidence="9">
    <location>
        <begin position="80"/>
        <end position="324"/>
    </location>
</feature>
<sequence length="329" mass="34515">MTGTLSLIVNGEPRRAAPGTVADLVRSLELNPAKVAVERNGEIVPRSTLADVAIADGDVLEIVHFVGGGQEDVTEDTWTVAGRTFRSRLIVGTGKYKDFAQNAAAVEASGAEIVTVAVRRVNVSDPKAPMLTDFIDPKKITYLPNTAGCFTAEDAIRTLRLAREAGGWDLVKLEVLGEAKTLYPNMVETIRATEVLAKEGFKPMVYCTDDPIAAKQLEDAGAVAVMPLGAPIGSGLGIQNRVTIRLIVEGASVPVLVDAGVGTASDAAVAMELGCDGVLMNTAIAEAKDPLLMARAMKLSVEAGRAAYRAGRMGTRKYADPSSPLAGLI</sequence>
<dbReference type="SUPFAM" id="SSF54285">
    <property type="entry name" value="MoaD/ThiS"/>
    <property type="match status" value="1"/>
</dbReference>
<evidence type="ECO:0000313" key="10">
    <source>
        <dbReference type="EMBL" id="MDF8333497.1"/>
    </source>
</evidence>
<dbReference type="Gene3D" id="3.20.20.70">
    <property type="entry name" value="Aldolase class I"/>
    <property type="match status" value="1"/>
</dbReference>
<dbReference type="InterPro" id="IPR010035">
    <property type="entry name" value="Thi_S"/>
</dbReference>
<evidence type="ECO:0000256" key="6">
    <source>
        <dbReference type="ARBA" id="ARBA00023270"/>
    </source>
</evidence>
<proteinExistence type="inferred from homology"/>
<comment type="subunit">
    <text evidence="8">Homotetramer. Forms heterodimers with either ThiH or ThiS.</text>
</comment>
<keyword evidence="5 8" id="KW-0784">Thiamine biosynthesis</keyword>
<keyword evidence="4 8" id="KW-0808">Transferase</keyword>
<dbReference type="InterPro" id="IPR012675">
    <property type="entry name" value="Beta-grasp_dom_sf"/>
</dbReference>
<dbReference type="HAMAP" id="MF_00443">
    <property type="entry name" value="ThiG"/>
    <property type="match status" value="1"/>
</dbReference>
<gene>
    <name evidence="10" type="primary">thiS</name>
    <name evidence="8" type="synonym">thiG</name>
    <name evidence="10" type="ORF">POM99_09820</name>
</gene>
<comment type="subcellular location">
    <subcellularLocation>
        <location evidence="8">Cytoplasm</location>
    </subcellularLocation>
</comment>
<dbReference type="RefSeq" id="WP_277277267.1">
    <property type="nucleotide sequence ID" value="NZ_JAROCY010000008.1"/>
</dbReference>
<evidence type="ECO:0000256" key="4">
    <source>
        <dbReference type="ARBA" id="ARBA00022679"/>
    </source>
</evidence>
<dbReference type="Pfam" id="PF05690">
    <property type="entry name" value="ThiG"/>
    <property type="match status" value="1"/>
</dbReference>
<evidence type="ECO:0000256" key="5">
    <source>
        <dbReference type="ARBA" id="ARBA00022977"/>
    </source>
</evidence>
<dbReference type="SUPFAM" id="SSF110399">
    <property type="entry name" value="ThiG-like"/>
    <property type="match status" value="1"/>
</dbReference>
<dbReference type="CDD" id="cd00565">
    <property type="entry name" value="Ubl_ThiS"/>
    <property type="match status" value="1"/>
</dbReference>
<comment type="caution">
    <text evidence="10">The sequence shown here is derived from an EMBL/GenBank/DDBJ whole genome shotgun (WGS) entry which is preliminary data.</text>
</comment>
<dbReference type="Gene3D" id="3.10.20.30">
    <property type="match status" value="1"/>
</dbReference>
<dbReference type="InterPro" id="IPR008867">
    <property type="entry name" value="ThiG"/>
</dbReference>
<dbReference type="InterPro" id="IPR016155">
    <property type="entry name" value="Mopterin_synth/thiamin_S_b"/>
</dbReference>
<comment type="pathway">
    <text evidence="2 8">Cofactor biosynthesis; thiamine diphosphate biosynthesis.</text>
</comment>
<evidence type="ECO:0000256" key="1">
    <source>
        <dbReference type="ARBA" id="ARBA00002834"/>
    </source>
</evidence>
<comment type="catalytic activity">
    <reaction evidence="7 8">
        <text>[ThiS sulfur-carrier protein]-C-terminal-Gly-aminoethanethioate + 2-iminoacetate + 1-deoxy-D-xylulose 5-phosphate = [ThiS sulfur-carrier protein]-C-terminal Gly-Gly + 2-[(2R,5Z)-2-carboxy-4-methylthiazol-5(2H)-ylidene]ethyl phosphate + 2 H2O + H(+)</text>
        <dbReference type="Rhea" id="RHEA:26297"/>
        <dbReference type="Rhea" id="RHEA-COMP:12909"/>
        <dbReference type="Rhea" id="RHEA-COMP:19908"/>
        <dbReference type="ChEBI" id="CHEBI:15377"/>
        <dbReference type="ChEBI" id="CHEBI:15378"/>
        <dbReference type="ChEBI" id="CHEBI:57792"/>
        <dbReference type="ChEBI" id="CHEBI:62899"/>
        <dbReference type="ChEBI" id="CHEBI:77846"/>
        <dbReference type="ChEBI" id="CHEBI:90778"/>
        <dbReference type="ChEBI" id="CHEBI:232372"/>
        <dbReference type="EC" id="2.8.1.10"/>
    </reaction>
</comment>
<dbReference type="EMBL" id="JAROCY010000008">
    <property type="protein sequence ID" value="MDF8333497.1"/>
    <property type="molecule type" value="Genomic_DNA"/>
</dbReference>
<dbReference type="Pfam" id="PF02597">
    <property type="entry name" value="ThiS"/>
    <property type="match status" value="1"/>
</dbReference>
<reference evidence="10 11" key="1">
    <citation type="submission" date="2023-03" db="EMBL/GenBank/DDBJ databases">
        <title>Novosphingobium cyanobacteriorum sp. nov., isolated from a eutrophic reservoir during the Microcystis bloom period.</title>
        <authorList>
            <person name="Kang M."/>
            <person name="Le V."/>
            <person name="Ko S.-R."/>
            <person name="Lee S.-A."/>
            <person name="Ahn C.-Y."/>
        </authorList>
    </citation>
    <scope>NUCLEOTIDE SEQUENCE [LARGE SCALE GENOMIC DNA]</scope>
    <source>
        <strain evidence="10 11">HBC54</strain>
    </source>
</reference>
<accession>A0ABT6CMD5</accession>
<dbReference type="NCBIfam" id="TIGR01683">
    <property type="entry name" value="thiS"/>
    <property type="match status" value="1"/>
</dbReference>
<feature type="binding site" evidence="8">
    <location>
        <begin position="281"/>
        <end position="282"/>
    </location>
    <ligand>
        <name>1-deoxy-D-xylulose 5-phosphate</name>
        <dbReference type="ChEBI" id="CHEBI:57792"/>
    </ligand>
</feature>
<dbReference type="Proteomes" id="UP001222770">
    <property type="component" value="Unassembled WGS sequence"/>
</dbReference>
<keyword evidence="11" id="KW-1185">Reference proteome</keyword>
<evidence type="ECO:0000256" key="2">
    <source>
        <dbReference type="ARBA" id="ARBA00004948"/>
    </source>
</evidence>
<keyword evidence="8" id="KW-0963">Cytoplasm</keyword>
<dbReference type="InterPro" id="IPR033983">
    <property type="entry name" value="Thiazole_synthase_ThiG"/>
</dbReference>
<comment type="function">
    <text evidence="1 8">Catalyzes the rearrangement of 1-deoxy-D-xylulose 5-phosphate (DXP) to produce the thiazole phosphate moiety of thiamine. Sulfur is provided by the thiocarboxylate moiety of the carrier protein ThiS. In vitro, sulfur can be provided by H(2)S.</text>
</comment>
<feature type="binding site" evidence="8">
    <location>
        <position position="233"/>
    </location>
    <ligand>
        <name>1-deoxy-D-xylulose 5-phosphate</name>
        <dbReference type="ChEBI" id="CHEBI:57792"/>
    </ligand>
</feature>
<dbReference type="InterPro" id="IPR003749">
    <property type="entry name" value="ThiS/MoaD-like"/>
</dbReference>
<dbReference type="InterPro" id="IPR013785">
    <property type="entry name" value="Aldolase_TIM"/>
</dbReference>
<dbReference type="PANTHER" id="PTHR34266:SF2">
    <property type="entry name" value="THIAZOLE SYNTHASE"/>
    <property type="match status" value="1"/>
</dbReference>